<name>A0A5C0SIX8_CRATE</name>
<dbReference type="Pfam" id="PF10543">
    <property type="entry name" value="ORF6N"/>
    <property type="match status" value="1"/>
</dbReference>
<gene>
    <name evidence="2" type="ORF">FQB35_10405</name>
</gene>
<accession>A0A5C0SIX8</accession>
<evidence type="ECO:0000313" key="3">
    <source>
        <dbReference type="Proteomes" id="UP000324646"/>
    </source>
</evidence>
<sequence>MLKGTTKVCGIEIPCIAGGFGEGKRAMLAKDIAVLHNRELFNVNKLINENRNRFKDNVDIIDWKDSKFAIILKNSGFITQGSLNASKNIYLLSERGYAKLIKIFDDDLAWEMYDRILDEYFGSSNLVVE</sequence>
<organism evidence="2 3">
    <name type="scientific">Crassaminicella thermophila</name>
    <dbReference type="NCBI Taxonomy" id="2599308"/>
    <lineage>
        <taxon>Bacteria</taxon>
        <taxon>Bacillati</taxon>
        <taxon>Bacillota</taxon>
        <taxon>Clostridia</taxon>
        <taxon>Eubacteriales</taxon>
        <taxon>Clostridiaceae</taxon>
        <taxon>Crassaminicella</taxon>
    </lineage>
</organism>
<dbReference type="OrthoDB" id="9812611at2"/>
<evidence type="ECO:0000259" key="1">
    <source>
        <dbReference type="Pfam" id="PF10543"/>
    </source>
</evidence>
<dbReference type="KEGG" id="crs:FQB35_10405"/>
<proteinExistence type="predicted"/>
<dbReference type="InterPro" id="IPR018873">
    <property type="entry name" value="KilA-N_DNA-bd_domain"/>
</dbReference>
<reference evidence="2 3" key="1">
    <citation type="submission" date="2019-07" db="EMBL/GenBank/DDBJ databases">
        <title>Complete genome of Crassaminicella thermophila SY095.</title>
        <authorList>
            <person name="Li X."/>
        </authorList>
    </citation>
    <scope>NUCLEOTIDE SEQUENCE [LARGE SCALE GENOMIC DNA]</scope>
    <source>
        <strain evidence="2 3">SY095</strain>
    </source>
</reference>
<dbReference type="Proteomes" id="UP000324646">
    <property type="component" value="Chromosome"/>
</dbReference>
<feature type="domain" description="KilA-N DNA-binding" evidence="1">
    <location>
        <begin position="23"/>
        <end position="103"/>
    </location>
</feature>
<protein>
    <recommendedName>
        <fullName evidence="1">KilA-N DNA-binding domain-containing protein</fullName>
    </recommendedName>
</protein>
<keyword evidence="3" id="KW-1185">Reference proteome</keyword>
<dbReference type="EMBL" id="CP042243">
    <property type="protein sequence ID" value="QEK13647.1"/>
    <property type="molecule type" value="Genomic_DNA"/>
</dbReference>
<dbReference type="AlphaFoldDB" id="A0A5C0SIX8"/>
<evidence type="ECO:0000313" key="2">
    <source>
        <dbReference type="EMBL" id="QEK13647.1"/>
    </source>
</evidence>